<dbReference type="EMBL" id="BHYL01000044">
    <property type="protein sequence ID" value="GCD19019.1"/>
    <property type="molecule type" value="Genomic_DNA"/>
</dbReference>
<sequence>MSGVPLLVGCCCPVRQRTGPQQGGEQQMTIEIMEVEEITATRIHLDPDAYVYGAA</sequence>
<keyword evidence="2" id="KW-1185">Reference proteome</keyword>
<protein>
    <submittedName>
        <fullName evidence="1">Uncharacterized protein</fullName>
    </submittedName>
</protein>
<proteinExistence type="predicted"/>
<dbReference type="RefSeq" id="WP_160142813.1">
    <property type="nucleotide sequence ID" value="NZ_BHYL01000044.1"/>
</dbReference>
<evidence type="ECO:0000313" key="2">
    <source>
        <dbReference type="Proteomes" id="UP000288246"/>
    </source>
</evidence>
<name>A0A401UWG0_9CELL</name>
<accession>A0A401UWG0</accession>
<gene>
    <name evidence="1" type="ORF">CTKZ_05810</name>
</gene>
<reference evidence="1 2" key="1">
    <citation type="submission" date="2018-11" db="EMBL/GenBank/DDBJ databases">
        <title>Draft genome sequence of Cellulomonas takizawaensis strain TKZ-21.</title>
        <authorList>
            <person name="Yamamura H."/>
            <person name="Hayashi T."/>
            <person name="Hamada M."/>
            <person name="Serisawa Y."/>
            <person name="Matsuyama K."/>
            <person name="Nakagawa Y."/>
            <person name="Otoguro M."/>
            <person name="Yanagida F."/>
            <person name="Hayakawa M."/>
        </authorList>
    </citation>
    <scope>NUCLEOTIDE SEQUENCE [LARGE SCALE GENOMIC DNA]</scope>
    <source>
        <strain evidence="1 2">TKZ-21</strain>
    </source>
</reference>
<comment type="caution">
    <text evidence="1">The sequence shown here is derived from an EMBL/GenBank/DDBJ whole genome shotgun (WGS) entry which is preliminary data.</text>
</comment>
<organism evidence="1 2">
    <name type="scientific">Cellulomonas algicola</name>
    <dbReference type="NCBI Taxonomy" id="2071633"/>
    <lineage>
        <taxon>Bacteria</taxon>
        <taxon>Bacillati</taxon>
        <taxon>Actinomycetota</taxon>
        <taxon>Actinomycetes</taxon>
        <taxon>Micrococcales</taxon>
        <taxon>Cellulomonadaceae</taxon>
        <taxon>Cellulomonas</taxon>
    </lineage>
</organism>
<dbReference type="AlphaFoldDB" id="A0A401UWG0"/>
<evidence type="ECO:0000313" key="1">
    <source>
        <dbReference type="EMBL" id="GCD19019.1"/>
    </source>
</evidence>
<dbReference type="Proteomes" id="UP000288246">
    <property type="component" value="Unassembled WGS sequence"/>
</dbReference>